<evidence type="ECO:0000313" key="12">
    <source>
        <dbReference type="Proteomes" id="UP000285301"/>
    </source>
</evidence>
<evidence type="ECO:0000256" key="2">
    <source>
        <dbReference type="ARBA" id="ARBA00022723"/>
    </source>
</evidence>
<dbReference type="PRINTS" id="PR00068">
    <property type="entry name" value="CUZNDISMTASE"/>
</dbReference>
<keyword evidence="6 9" id="KW-0186">Copper</keyword>
<dbReference type="FunFam" id="2.60.40.200:FF:000003">
    <property type="entry name" value="Superoxide dismutase [Cu-Zn], chloroplastic"/>
    <property type="match status" value="1"/>
</dbReference>
<comment type="similarity">
    <text evidence="1 9">Belongs to the Cu-Zn superoxide dismutase family.</text>
</comment>
<comment type="function">
    <text evidence="9">Destroys radicals which are normally produced within the cells and which are toxic to biological systems.</text>
</comment>
<dbReference type="STRING" id="1965070.A0A3S3P4C9"/>
<dbReference type="Gene3D" id="2.60.40.200">
    <property type="entry name" value="Superoxide dismutase, copper/zinc binding domain"/>
    <property type="match status" value="1"/>
</dbReference>
<evidence type="ECO:0000256" key="1">
    <source>
        <dbReference type="ARBA" id="ARBA00010457"/>
    </source>
</evidence>
<keyword evidence="5 9" id="KW-0560">Oxidoreductase</keyword>
<evidence type="ECO:0000256" key="6">
    <source>
        <dbReference type="ARBA" id="ARBA00023008"/>
    </source>
</evidence>
<sequence length="140" mass="14685">MQGPPVGTISFAEENDYVVVNGTVSGLTPGKHGFHIHEFGDFTNGCTSAGGHYNPFNKEHGAPSDVNRHVGDLGNIIARRNGRASIAIRDHQLKLQGAYSIIGRSVVVSEDDLGLGGFPDSKTTGHAGARYACGVIAISK</sequence>
<protein>
    <recommendedName>
        <fullName evidence="9">Superoxide dismutase [Cu-Zn]</fullName>
        <ecNumber evidence="9">1.15.1.1</ecNumber>
    </recommendedName>
</protein>
<name>A0A3S3P4C9_9ACAR</name>
<dbReference type="PROSITE" id="PS00332">
    <property type="entry name" value="SOD_CU_ZN_2"/>
    <property type="match status" value="1"/>
</dbReference>
<dbReference type="GO" id="GO:0004784">
    <property type="term" value="F:superoxide dismutase activity"/>
    <property type="evidence" value="ECO:0007669"/>
    <property type="project" value="UniProtKB-EC"/>
</dbReference>
<keyword evidence="12" id="KW-1185">Reference proteome</keyword>
<organism evidence="11 12">
    <name type="scientific">Dinothrombium tinctorium</name>
    <dbReference type="NCBI Taxonomy" id="1965070"/>
    <lineage>
        <taxon>Eukaryota</taxon>
        <taxon>Metazoa</taxon>
        <taxon>Ecdysozoa</taxon>
        <taxon>Arthropoda</taxon>
        <taxon>Chelicerata</taxon>
        <taxon>Arachnida</taxon>
        <taxon>Acari</taxon>
        <taxon>Acariformes</taxon>
        <taxon>Trombidiformes</taxon>
        <taxon>Prostigmata</taxon>
        <taxon>Anystina</taxon>
        <taxon>Parasitengona</taxon>
        <taxon>Trombidioidea</taxon>
        <taxon>Trombidiidae</taxon>
        <taxon>Dinothrombium</taxon>
    </lineage>
</organism>
<keyword evidence="2 9" id="KW-0479">Metal-binding</keyword>
<keyword evidence="4" id="KW-0049">Antioxidant</keyword>
<feature type="domain" description="Superoxide dismutase copper/zinc binding" evidence="10">
    <location>
        <begin position="7"/>
        <end position="136"/>
    </location>
</feature>
<dbReference type="OrthoDB" id="2015551at2759"/>
<keyword evidence="3 9" id="KW-0862">Zinc</keyword>
<dbReference type="Pfam" id="PF00080">
    <property type="entry name" value="Sod_Cu"/>
    <property type="match status" value="1"/>
</dbReference>
<dbReference type="PROSITE" id="PS00087">
    <property type="entry name" value="SOD_CU_ZN_1"/>
    <property type="match status" value="1"/>
</dbReference>
<dbReference type="InterPro" id="IPR036423">
    <property type="entry name" value="SOD-like_Cu/Zn_dom_sf"/>
</dbReference>
<evidence type="ECO:0000313" key="11">
    <source>
        <dbReference type="EMBL" id="RWS11848.1"/>
    </source>
</evidence>
<comment type="cofactor">
    <cofactor evidence="9">
        <name>Cu cation</name>
        <dbReference type="ChEBI" id="CHEBI:23378"/>
    </cofactor>
    <text evidence="9">Binds 1 copper ion per subunit.</text>
</comment>
<evidence type="ECO:0000256" key="9">
    <source>
        <dbReference type="RuleBase" id="RU000393"/>
    </source>
</evidence>
<dbReference type="EC" id="1.15.1.1" evidence="9"/>
<evidence type="ECO:0000259" key="10">
    <source>
        <dbReference type="Pfam" id="PF00080"/>
    </source>
</evidence>
<evidence type="ECO:0000256" key="5">
    <source>
        <dbReference type="ARBA" id="ARBA00023002"/>
    </source>
</evidence>
<dbReference type="GO" id="GO:0005507">
    <property type="term" value="F:copper ion binding"/>
    <property type="evidence" value="ECO:0007669"/>
    <property type="project" value="InterPro"/>
</dbReference>
<evidence type="ECO:0000256" key="7">
    <source>
        <dbReference type="ARBA" id="ARBA00023157"/>
    </source>
</evidence>
<dbReference type="AlphaFoldDB" id="A0A3S3P4C9"/>
<gene>
    <name evidence="11" type="ORF">B4U79_05964</name>
</gene>
<accession>A0A3S3P4C9</accession>
<dbReference type="CDD" id="cd00305">
    <property type="entry name" value="Cu-Zn_Superoxide_Dismutase"/>
    <property type="match status" value="1"/>
</dbReference>
<reference evidence="11 12" key="1">
    <citation type="journal article" date="2018" name="Gigascience">
        <title>Genomes of trombidid mites reveal novel predicted allergens and laterally-transferred genes associated with secondary metabolism.</title>
        <authorList>
            <person name="Dong X."/>
            <person name="Chaisiri K."/>
            <person name="Xia D."/>
            <person name="Armstrong S.D."/>
            <person name="Fang Y."/>
            <person name="Donnelly M.J."/>
            <person name="Kadowaki T."/>
            <person name="McGarry J.W."/>
            <person name="Darby A.C."/>
            <person name="Makepeace B.L."/>
        </authorList>
    </citation>
    <scope>NUCLEOTIDE SEQUENCE [LARGE SCALE GENOMIC DNA]</scope>
    <source>
        <strain evidence="11">UoL-WK</strain>
    </source>
</reference>
<dbReference type="SUPFAM" id="SSF49329">
    <property type="entry name" value="Cu,Zn superoxide dismutase-like"/>
    <property type="match status" value="1"/>
</dbReference>
<evidence type="ECO:0000256" key="4">
    <source>
        <dbReference type="ARBA" id="ARBA00022862"/>
    </source>
</evidence>
<dbReference type="InterPro" id="IPR018152">
    <property type="entry name" value="SOD_Cu/Zn_BS"/>
</dbReference>
<dbReference type="EMBL" id="NCKU01001547">
    <property type="protein sequence ID" value="RWS11848.1"/>
    <property type="molecule type" value="Genomic_DNA"/>
</dbReference>
<proteinExistence type="inferred from homology"/>
<comment type="cofactor">
    <cofactor evidence="9">
        <name>Zn(2+)</name>
        <dbReference type="ChEBI" id="CHEBI:29105"/>
    </cofactor>
    <text evidence="9">Binds 1 zinc ion per subunit.</text>
</comment>
<dbReference type="Proteomes" id="UP000285301">
    <property type="component" value="Unassembled WGS sequence"/>
</dbReference>
<evidence type="ECO:0000256" key="8">
    <source>
        <dbReference type="ARBA" id="ARBA00049204"/>
    </source>
</evidence>
<evidence type="ECO:0000256" key="3">
    <source>
        <dbReference type="ARBA" id="ARBA00022833"/>
    </source>
</evidence>
<dbReference type="InterPro" id="IPR024134">
    <property type="entry name" value="SOD_Cu/Zn_/chaperone"/>
</dbReference>
<keyword evidence="7" id="KW-1015">Disulfide bond</keyword>
<dbReference type="PANTHER" id="PTHR10003">
    <property type="entry name" value="SUPEROXIDE DISMUTASE CU-ZN -RELATED"/>
    <property type="match status" value="1"/>
</dbReference>
<comment type="caution">
    <text evidence="11">The sequence shown here is derived from an EMBL/GenBank/DDBJ whole genome shotgun (WGS) entry which is preliminary data.</text>
</comment>
<dbReference type="InterPro" id="IPR001424">
    <property type="entry name" value="SOD_Cu_Zn_dom"/>
</dbReference>
<comment type="catalytic activity">
    <reaction evidence="8 9">
        <text>2 superoxide + 2 H(+) = H2O2 + O2</text>
        <dbReference type="Rhea" id="RHEA:20696"/>
        <dbReference type="ChEBI" id="CHEBI:15378"/>
        <dbReference type="ChEBI" id="CHEBI:15379"/>
        <dbReference type="ChEBI" id="CHEBI:16240"/>
        <dbReference type="ChEBI" id="CHEBI:18421"/>
        <dbReference type="EC" id="1.15.1.1"/>
    </reaction>
</comment>